<dbReference type="Gene3D" id="1.10.10.60">
    <property type="entry name" value="Homeodomain-like"/>
    <property type="match status" value="1"/>
</dbReference>
<dbReference type="InterPro" id="IPR009057">
    <property type="entry name" value="Homeodomain-like_sf"/>
</dbReference>
<evidence type="ECO:0000256" key="8">
    <source>
        <dbReference type="PROSITE-ProRule" id="PRU00108"/>
    </source>
</evidence>
<accession>A0AAD1ZPK5</accession>
<keyword evidence="5 8" id="KW-0371">Homeobox</keyword>
<dbReference type="PROSITE" id="PS50071">
    <property type="entry name" value="HOMEOBOX_2"/>
    <property type="match status" value="1"/>
</dbReference>
<reference evidence="11" key="1">
    <citation type="submission" date="2023-05" db="EMBL/GenBank/DDBJ databases">
        <authorList>
            <person name="Huff M."/>
        </authorList>
    </citation>
    <scope>NUCLEOTIDE SEQUENCE</scope>
</reference>
<evidence type="ECO:0000256" key="3">
    <source>
        <dbReference type="ARBA" id="ARBA00023015"/>
    </source>
</evidence>
<organism evidence="11 12">
    <name type="scientific">Fraxinus pennsylvanica</name>
    <dbReference type="NCBI Taxonomy" id="56036"/>
    <lineage>
        <taxon>Eukaryota</taxon>
        <taxon>Viridiplantae</taxon>
        <taxon>Streptophyta</taxon>
        <taxon>Embryophyta</taxon>
        <taxon>Tracheophyta</taxon>
        <taxon>Spermatophyta</taxon>
        <taxon>Magnoliopsida</taxon>
        <taxon>eudicotyledons</taxon>
        <taxon>Gunneridae</taxon>
        <taxon>Pentapetalae</taxon>
        <taxon>asterids</taxon>
        <taxon>lamiids</taxon>
        <taxon>Lamiales</taxon>
        <taxon>Oleaceae</taxon>
        <taxon>Oleeae</taxon>
        <taxon>Fraxinus</taxon>
    </lineage>
</organism>
<evidence type="ECO:0000313" key="12">
    <source>
        <dbReference type="Proteomes" id="UP000834106"/>
    </source>
</evidence>
<evidence type="ECO:0000256" key="7">
    <source>
        <dbReference type="ARBA" id="ARBA00023242"/>
    </source>
</evidence>
<evidence type="ECO:0000256" key="1">
    <source>
        <dbReference type="ARBA" id="ARBA00004123"/>
    </source>
</evidence>
<dbReference type="InterPro" id="IPR006563">
    <property type="entry name" value="POX_dom"/>
</dbReference>
<feature type="compositionally biased region" description="Polar residues" evidence="9">
    <location>
        <begin position="641"/>
        <end position="667"/>
    </location>
</feature>
<dbReference type="Proteomes" id="UP000834106">
    <property type="component" value="Chromosome 11"/>
</dbReference>
<dbReference type="SMART" id="SM00574">
    <property type="entry name" value="POX"/>
    <property type="match status" value="1"/>
</dbReference>
<evidence type="ECO:0000256" key="2">
    <source>
        <dbReference type="ARBA" id="ARBA00006454"/>
    </source>
</evidence>
<keyword evidence="12" id="KW-1185">Reference proteome</keyword>
<sequence>MNQERDKLRIQQNLAQFSVHDGISYEPVQLRSSRNGNSCYESSELCSEMLSFSANSQALLGHKDEVMVQESNRRVVEASLGNFSRPMSSTFNPSATVSCDPQCFSTWKNVGSQSGSDWMADPCPMLVGTLSGPLKMIHNGYLESNSSLINPLADVSTQNGQKPYGNLHCNSSFYQNSLDDVAPANSQITGLKLASFRQNNDEETSQGLWAVGGGELLLLPGYADQLRLKSGVEWYGGLEYGENKNIDRDHTITANDNSNSQALSLSLSSVPSPKVHVEQTVERDISADLHSRNVSNNPNSEALNSAYFSSNPKFSFDSKISESFPQQMLGNSSFAHRYPGPLGPFTGYATILKSSKFLKPAQQLMDELCNGVSAKHIEMHEASPDKTLKEVGASGDSVCALGTVLTAIPGDSDGSSFTFHCSNGKSQEPEGMSSKIDSHWPEYLQKKAKLLYMKDEVCRRYKQYHQQMQMVVSSFEPVSGLAAATPYISLGLKTVSRHFRCLKNAIADQLRSISNALGEDLSSPTVGTSSSKGDTSGSRLKFVDKSFQKQKGGCYTGFLDPQQHVWRPQRGLPERAVSVLKAWLFDHFLHPYPTDTDKHMLATQTGLTRNQVSNWFINARVRVWKPMVEEIHMLETKGMTETESNASKTDGKSQTEGSAQLNGIPSFNTRGITADSHKQMDCSRISPSECQGDGPSAELWTQEKRSRVEYHIPGSMDGSFMGFVPYHQGGLEIGGLGAVSLTLGLRQSAESAQQLQPENHLRQQIGGQIIHDFVG</sequence>
<proteinExistence type="inferred from homology"/>
<keyword evidence="4 8" id="KW-0238">DNA-binding</keyword>
<dbReference type="SUPFAM" id="SSF46689">
    <property type="entry name" value="Homeodomain-like"/>
    <property type="match status" value="1"/>
</dbReference>
<feature type="DNA-binding region" description="Homeobox" evidence="8">
    <location>
        <begin position="565"/>
        <end position="627"/>
    </location>
</feature>
<feature type="region of interest" description="Disordered" evidence="9">
    <location>
        <begin position="638"/>
        <end position="667"/>
    </location>
</feature>
<dbReference type="Pfam" id="PF05920">
    <property type="entry name" value="Homeobox_KN"/>
    <property type="match status" value="1"/>
</dbReference>
<evidence type="ECO:0000256" key="9">
    <source>
        <dbReference type="SAM" id="MobiDB-lite"/>
    </source>
</evidence>
<dbReference type="AlphaFoldDB" id="A0AAD1ZPK5"/>
<dbReference type="PANTHER" id="PTHR11850">
    <property type="entry name" value="HOMEOBOX PROTEIN TRANSCRIPTION FACTORS"/>
    <property type="match status" value="1"/>
</dbReference>
<evidence type="ECO:0000256" key="5">
    <source>
        <dbReference type="ARBA" id="ARBA00023155"/>
    </source>
</evidence>
<dbReference type="FunFam" id="1.10.10.60:FF:000117">
    <property type="entry name" value="BEL1-like homeodomain protein 9"/>
    <property type="match status" value="1"/>
</dbReference>
<dbReference type="GO" id="GO:0006355">
    <property type="term" value="P:regulation of DNA-templated transcription"/>
    <property type="evidence" value="ECO:0007669"/>
    <property type="project" value="InterPro"/>
</dbReference>
<dbReference type="EMBL" id="OU503046">
    <property type="protein sequence ID" value="CAI9770797.1"/>
    <property type="molecule type" value="Genomic_DNA"/>
</dbReference>
<dbReference type="SMART" id="SM00389">
    <property type="entry name" value="HOX"/>
    <property type="match status" value="1"/>
</dbReference>
<keyword evidence="3" id="KW-0805">Transcription regulation</keyword>
<dbReference type="InterPro" id="IPR001356">
    <property type="entry name" value="HD"/>
</dbReference>
<dbReference type="InterPro" id="IPR050224">
    <property type="entry name" value="TALE_homeobox"/>
</dbReference>
<evidence type="ECO:0000256" key="6">
    <source>
        <dbReference type="ARBA" id="ARBA00023163"/>
    </source>
</evidence>
<dbReference type="Pfam" id="PF07526">
    <property type="entry name" value="POX"/>
    <property type="match status" value="1"/>
</dbReference>
<comment type="subcellular location">
    <subcellularLocation>
        <location evidence="1 8">Nucleus</location>
    </subcellularLocation>
</comment>
<gene>
    <name evidence="11" type="ORF">FPE_LOCUS18227</name>
</gene>
<evidence type="ECO:0000259" key="10">
    <source>
        <dbReference type="PROSITE" id="PS50071"/>
    </source>
</evidence>
<comment type="similarity">
    <text evidence="2">Belongs to the TALE/BELL homeobox family.</text>
</comment>
<dbReference type="InterPro" id="IPR008422">
    <property type="entry name" value="KN_HD"/>
</dbReference>
<evidence type="ECO:0000256" key="4">
    <source>
        <dbReference type="ARBA" id="ARBA00023125"/>
    </source>
</evidence>
<protein>
    <recommendedName>
        <fullName evidence="10">Homeobox domain-containing protein</fullName>
    </recommendedName>
</protein>
<feature type="domain" description="Homeobox" evidence="10">
    <location>
        <begin position="563"/>
        <end position="626"/>
    </location>
</feature>
<dbReference type="CDD" id="cd00086">
    <property type="entry name" value="homeodomain"/>
    <property type="match status" value="1"/>
</dbReference>
<name>A0AAD1ZPK5_9LAMI</name>
<keyword evidence="6" id="KW-0804">Transcription</keyword>
<dbReference type="GO" id="GO:0003677">
    <property type="term" value="F:DNA binding"/>
    <property type="evidence" value="ECO:0007669"/>
    <property type="project" value="UniProtKB-UniRule"/>
</dbReference>
<evidence type="ECO:0000313" key="11">
    <source>
        <dbReference type="EMBL" id="CAI9770797.1"/>
    </source>
</evidence>
<keyword evidence="7 8" id="KW-0539">Nucleus</keyword>
<dbReference type="GO" id="GO:0005634">
    <property type="term" value="C:nucleus"/>
    <property type="evidence" value="ECO:0007669"/>
    <property type="project" value="UniProtKB-SubCell"/>
</dbReference>